<evidence type="ECO:0000313" key="4">
    <source>
        <dbReference type="Proteomes" id="UP000033710"/>
    </source>
</evidence>
<feature type="compositionally biased region" description="Polar residues" evidence="1">
    <location>
        <begin position="118"/>
        <end position="130"/>
    </location>
</feature>
<evidence type="ECO:0000259" key="2">
    <source>
        <dbReference type="PROSITE" id="PS51299"/>
    </source>
</evidence>
<dbReference type="AlphaFoldDB" id="A0A0F2M811"/>
<dbReference type="SUPFAM" id="SSF54616">
    <property type="entry name" value="DNA-binding domain of Mlu1-box binding protein MBP1"/>
    <property type="match status" value="1"/>
</dbReference>
<dbReference type="PANTHER" id="PTHR43828:SF5">
    <property type="entry name" value="TRANSCRIPTIONAL REPRESSOR XBP1"/>
    <property type="match status" value="1"/>
</dbReference>
<dbReference type="EMBL" id="AXCR01000007">
    <property type="protein sequence ID" value="KJR85833.1"/>
    <property type="molecule type" value="Genomic_DNA"/>
</dbReference>
<dbReference type="PROSITE" id="PS51299">
    <property type="entry name" value="HTH_APSES"/>
    <property type="match status" value="1"/>
</dbReference>
<dbReference type="RefSeq" id="XP_016588509.1">
    <property type="nucleotide sequence ID" value="XM_016735735.1"/>
</dbReference>
<protein>
    <recommendedName>
        <fullName evidence="2">HTH APSES-type domain-containing protein</fullName>
    </recommendedName>
</protein>
<evidence type="ECO:0000313" key="3">
    <source>
        <dbReference type="EMBL" id="KJR85833.1"/>
    </source>
</evidence>
<organism evidence="3 4">
    <name type="scientific">Sporothrix schenckii 1099-18</name>
    <dbReference type="NCBI Taxonomy" id="1397361"/>
    <lineage>
        <taxon>Eukaryota</taxon>
        <taxon>Fungi</taxon>
        <taxon>Dikarya</taxon>
        <taxon>Ascomycota</taxon>
        <taxon>Pezizomycotina</taxon>
        <taxon>Sordariomycetes</taxon>
        <taxon>Sordariomycetidae</taxon>
        <taxon>Ophiostomatales</taxon>
        <taxon>Ophiostomataceae</taxon>
        <taxon>Sporothrix</taxon>
    </lineage>
</organism>
<comment type="caution">
    <text evidence="3">The sequence shown here is derived from an EMBL/GenBank/DDBJ whole genome shotgun (WGS) entry which is preliminary data.</text>
</comment>
<dbReference type="InterPro" id="IPR003163">
    <property type="entry name" value="Tscrpt_reg_HTH_APSES-type"/>
</dbReference>
<dbReference type="GO" id="GO:0033309">
    <property type="term" value="C:SBF transcription complex"/>
    <property type="evidence" value="ECO:0007669"/>
    <property type="project" value="TreeGrafter"/>
</dbReference>
<feature type="region of interest" description="Disordered" evidence="1">
    <location>
        <begin position="371"/>
        <end position="417"/>
    </location>
</feature>
<reference evidence="3 4" key="1">
    <citation type="journal article" date="2014" name="BMC Genomics">
        <title>Comparative genomics of the major fungal agents of human and animal Sporotrichosis: Sporothrix schenckii and Sporothrix brasiliensis.</title>
        <authorList>
            <person name="Teixeira M.M."/>
            <person name="de Almeida L.G."/>
            <person name="Kubitschek-Barreira P."/>
            <person name="Alves F.L."/>
            <person name="Kioshima E.S."/>
            <person name="Abadio A.K."/>
            <person name="Fernandes L."/>
            <person name="Derengowski L.S."/>
            <person name="Ferreira K.S."/>
            <person name="Souza R.C."/>
            <person name="Ruiz J.C."/>
            <person name="de Andrade N.C."/>
            <person name="Paes H.C."/>
            <person name="Nicola A.M."/>
            <person name="Albuquerque P."/>
            <person name="Gerber A.L."/>
            <person name="Martins V.P."/>
            <person name="Peconick L.D."/>
            <person name="Neto A.V."/>
            <person name="Chaucanez C.B."/>
            <person name="Silva P.A."/>
            <person name="Cunha O.L."/>
            <person name="de Oliveira F.F."/>
            <person name="dos Santos T.C."/>
            <person name="Barros A.L."/>
            <person name="Soares M.A."/>
            <person name="de Oliveira L.M."/>
            <person name="Marini M.M."/>
            <person name="Villalobos-Duno H."/>
            <person name="Cunha M.M."/>
            <person name="de Hoog S."/>
            <person name="da Silveira J.F."/>
            <person name="Henrissat B."/>
            <person name="Nino-Vega G.A."/>
            <person name="Cisalpino P.S."/>
            <person name="Mora-Montes H.M."/>
            <person name="Almeida S.R."/>
            <person name="Stajich J.E."/>
            <person name="Lopes-Bezerra L.M."/>
            <person name="Vasconcelos A.T."/>
            <person name="Felipe M.S."/>
        </authorList>
    </citation>
    <scope>NUCLEOTIDE SEQUENCE [LARGE SCALE GENOMIC DNA]</scope>
    <source>
        <strain evidence="3 4">1099-18</strain>
    </source>
</reference>
<dbReference type="KEGG" id="ssck:SPSK_09156"/>
<dbReference type="InterPro" id="IPR036887">
    <property type="entry name" value="HTH_APSES_sf"/>
</dbReference>
<sequence length="478" mass="53257">MLNLNPGLREITYSITGGSIMAQGYWMPYSCARAVCATFCYHIAGALIPIFGPDFPSDCLPPQSSDFARMVIDPILVAEAARETELMRQDVIRAIEDGATTSSFHQSRIRQPHGGSQGTYQQPDIHSRPSSMHRRILPPPESLYVRHIADALEDGRPQLAPINYSAPQHDDLLLPSPVEHGRLPPLTRMPVPSSVTLPNLFRRDAHTRNRHGHVRNSHNYTTDHTHQREHQSLPSLRTGYECDIPNSTEELSRHTQPRRPHLDSPPSPRLISSDQQVRWRPKVEETQSSVPRVGSALQATLSNPGFEHRRGVADNGHQDGHFAPSYCYPSPPRRQHAHLRHSSEDEKKPHSGPVHVVVKDEVKYATALETDKKPIGPADNQGHDVHYHPLQKTPTKRRKAKVSGGVAGPSSSSSSWNATDVDAAEVLVNFSVKMQAPDTFNDGRRPDTKKPKNDPRLIASIASLLCDDEVPCNKRRKS</sequence>
<accession>A0A0F2M811</accession>
<dbReference type="OrthoDB" id="5562739at2759"/>
<feature type="domain" description="HTH APSES-type" evidence="2">
    <location>
        <begin position="1"/>
        <end position="62"/>
    </location>
</feature>
<feature type="region of interest" description="Disordered" evidence="1">
    <location>
        <begin position="434"/>
        <end position="456"/>
    </location>
</feature>
<dbReference type="Gene3D" id="3.10.260.10">
    <property type="entry name" value="Transcription regulator HTH, APSES-type DNA-binding domain"/>
    <property type="match status" value="1"/>
</dbReference>
<dbReference type="VEuPathDB" id="FungiDB:SPSK_09156"/>
<dbReference type="PANTHER" id="PTHR43828">
    <property type="entry name" value="ASPARAGINASE"/>
    <property type="match status" value="1"/>
</dbReference>
<evidence type="ECO:0000256" key="1">
    <source>
        <dbReference type="SAM" id="MobiDB-lite"/>
    </source>
</evidence>
<gene>
    <name evidence="3" type="ORF">SPSK_09156</name>
</gene>
<feature type="region of interest" description="Disordered" evidence="1">
    <location>
        <begin position="303"/>
        <end position="354"/>
    </location>
</feature>
<feature type="compositionally biased region" description="Basic and acidic residues" evidence="1">
    <location>
        <begin position="306"/>
        <end position="320"/>
    </location>
</feature>
<name>A0A0F2M811_SPOSC</name>
<proteinExistence type="predicted"/>
<feature type="compositionally biased region" description="Basic and acidic residues" evidence="1">
    <location>
        <begin position="441"/>
        <end position="455"/>
    </location>
</feature>
<dbReference type="GO" id="GO:0003677">
    <property type="term" value="F:DNA binding"/>
    <property type="evidence" value="ECO:0007669"/>
    <property type="project" value="InterPro"/>
</dbReference>
<dbReference type="GO" id="GO:0000981">
    <property type="term" value="F:DNA-binding transcription factor activity, RNA polymerase II-specific"/>
    <property type="evidence" value="ECO:0007669"/>
    <property type="project" value="UniProtKB-ARBA"/>
</dbReference>
<dbReference type="GO" id="GO:0030907">
    <property type="term" value="C:MBF transcription complex"/>
    <property type="evidence" value="ECO:0007669"/>
    <property type="project" value="TreeGrafter"/>
</dbReference>
<dbReference type="InterPro" id="IPR051642">
    <property type="entry name" value="SWI6-like"/>
</dbReference>
<feature type="region of interest" description="Disordered" evidence="1">
    <location>
        <begin position="198"/>
        <end position="291"/>
    </location>
</feature>
<dbReference type="Proteomes" id="UP000033710">
    <property type="component" value="Unassembled WGS sequence"/>
</dbReference>
<feature type="compositionally biased region" description="Basic and acidic residues" evidence="1">
    <location>
        <begin position="221"/>
        <end position="231"/>
    </location>
</feature>
<reference evidence="3 4" key="2">
    <citation type="journal article" date="2015" name="Eukaryot. Cell">
        <title>Asexual propagation of a virulent clone complex in a human and feline outbreak of sporotrichosis.</title>
        <authorList>
            <person name="Teixeira Mde M."/>
            <person name="Rodrigues A.M."/>
            <person name="Tsui C.K."/>
            <person name="de Almeida L.G."/>
            <person name="Van Diepeningen A.D."/>
            <person name="van den Ende B.G."/>
            <person name="Fernandes G.F."/>
            <person name="Kano R."/>
            <person name="Hamelin R.C."/>
            <person name="Lopes-Bezerra L.M."/>
            <person name="Vasconcelos A.T."/>
            <person name="de Hoog S."/>
            <person name="de Camargo Z.P."/>
            <person name="Felipe M.S."/>
        </authorList>
    </citation>
    <scope>NUCLEOTIDE SEQUENCE [LARGE SCALE GENOMIC DNA]</scope>
    <source>
        <strain evidence="3 4">1099-18</strain>
    </source>
</reference>
<feature type="region of interest" description="Disordered" evidence="1">
    <location>
        <begin position="102"/>
        <end position="131"/>
    </location>
</feature>
<dbReference type="GeneID" id="27671012"/>